<name>A0ABS9ZAQ7_9HYPH</name>
<dbReference type="EMBL" id="JAIVFP010000001">
    <property type="protein sequence ID" value="MCI4684136.1"/>
    <property type="molecule type" value="Genomic_DNA"/>
</dbReference>
<dbReference type="Proteomes" id="UP001139104">
    <property type="component" value="Unassembled WGS sequence"/>
</dbReference>
<protein>
    <recommendedName>
        <fullName evidence="3">HK97 gp10 family phage protein</fullName>
    </recommendedName>
</protein>
<organism evidence="1 2">
    <name type="scientific">Candidatus Rhodoblastus alkanivorans</name>
    <dbReference type="NCBI Taxonomy" id="2954117"/>
    <lineage>
        <taxon>Bacteria</taxon>
        <taxon>Pseudomonadati</taxon>
        <taxon>Pseudomonadota</taxon>
        <taxon>Alphaproteobacteria</taxon>
        <taxon>Hyphomicrobiales</taxon>
        <taxon>Rhodoblastaceae</taxon>
        <taxon>Rhodoblastus</taxon>
    </lineage>
</organism>
<accession>A0ABS9ZAQ7</accession>
<reference evidence="1" key="1">
    <citation type="journal article" date="2022" name="ISME J.">
        <title>Identification of active gaseous-alkane degraders at natural gas seeps.</title>
        <authorList>
            <person name="Farhan Ul Haque M."/>
            <person name="Hernandez M."/>
            <person name="Crombie A.T."/>
            <person name="Murrell J.C."/>
        </authorList>
    </citation>
    <scope>NUCLEOTIDE SEQUENCE</scope>
    <source>
        <strain evidence="1">PC2</strain>
    </source>
</reference>
<keyword evidence="2" id="KW-1185">Reference proteome</keyword>
<comment type="caution">
    <text evidence="1">The sequence shown here is derived from an EMBL/GenBank/DDBJ whole genome shotgun (WGS) entry which is preliminary data.</text>
</comment>
<evidence type="ECO:0008006" key="3">
    <source>
        <dbReference type="Google" id="ProtNLM"/>
    </source>
</evidence>
<evidence type="ECO:0000313" key="2">
    <source>
        <dbReference type="Proteomes" id="UP001139104"/>
    </source>
</evidence>
<gene>
    <name evidence="1" type="ORF">K2U94_15440</name>
</gene>
<proteinExistence type="predicted"/>
<dbReference type="RefSeq" id="WP_243068046.1">
    <property type="nucleotide sequence ID" value="NZ_JAIVFK010000039.1"/>
</dbReference>
<sequence>MFELSLKGASELRERFDELPDALRAALTDKVEVLARALYSEVVDVNLSGGVLNARSGALRDSIQMNVEPQDLRIDAEIFANGDVPYSGILEYGGKTSAHEILPDKAKALSFLMNGKQFFARRIQHPGSTFAARAYLGSALDEQGDDIVQGLQETVFAAAGKLKDSS</sequence>
<evidence type="ECO:0000313" key="1">
    <source>
        <dbReference type="EMBL" id="MCI4684136.1"/>
    </source>
</evidence>